<dbReference type="EMBL" id="QXGB01010417">
    <property type="protein sequence ID" value="KAE9156176.1"/>
    <property type="molecule type" value="Genomic_DNA"/>
</dbReference>
<dbReference type="Proteomes" id="UP000433483">
    <property type="component" value="Unassembled WGS sequence"/>
</dbReference>
<reference evidence="2 3" key="1">
    <citation type="submission" date="2018-08" db="EMBL/GenBank/DDBJ databases">
        <title>Genomic investigation of the strawberry pathogen Phytophthora fragariae indicates pathogenicity is determined by transcriptional variation in three key races.</title>
        <authorList>
            <person name="Adams T.M."/>
            <person name="Armitage A.D."/>
            <person name="Sobczyk M.K."/>
            <person name="Bates H.J."/>
            <person name="Dunwell J.M."/>
            <person name="Nellist C.F."/>
            <person name="Harrison R.J."/>
        </authorList>
    </citation>
    <scope>NUCLEOTIDE SEQUENCE [LARGE SCALE GENOMIC DNA]</scope>
    <source>
        <strain evidence="2 3">NOV-27</strain>
    </source>
</reference>
<organism evidence="2 3">
    <name type="scientific">Phytophthora fragariae</name>
    <dbReference type="NCBI Taxonomy" id="53985"/>
    <lineage>
        <taxon>Eukaryota</taxon>
        <taxon>Sar</taxon>
        <taxon>Stramenopiles</taxon>
        <taxon>Oomycota</taxon>
        <taxon>Peronosporomycetes</taxon>
        <taxon>Peronosporales</taxon>
        <taxon>Peronosporaceae</taxon>
        <taxon>Phytophthora</taxon>
    </lineage>
</organism>
<feature type="region of interest" description="Disordered" evidence="1">
    <location>
        <begin position="1"/>
        <end position="23"/>
    </location>
</feature>
<evidence type="ECO:0000313" key="2">
    <source>
        <dbReference type="EMBL" id="KAE9156176.1"/>
    </source>
</evidence>
<gene>
    <name evidence="2" type="ORF">PF005_g33321</name>
</gene>
<evidence type="ECO:0000256" key="1">
    <source>
        <dbReference type="SAM" id="MobiDB-lite"/>
    </source>
</evidence>
<sequence>MWGLVTPTCIQDHTPRRDGPGGPIAFKISLPKNGGSGNPSSVPVIYQGARTCGLTVVTRVEAALLH</sequence>
<comment type="caution">
    <text evidence="2">The sequence shown here is derived from an EMBL/GenBank/DDBJ whole genome shotgun (WGS) entry which is preliminary data.</text>
</comment>
<keyword evidence="3" id="KW-1185">Reference proteome</keyword>
<protein>
    <submittedName>
        <fullName evidence="2">Uncharacterized protein</fullName>
    </submittedName>
</protein>
<proteinExistence type="predicted"/>
<evidence type="ECO:0000313" key="3">
    <source>
        <dbReference type="Proteomes" id="UP000433483"/>
    </source>
</evidence>
<accession>A0A6A3UYD5</accession>
<name>A0A6A3UYD5_9STRA</name>
<dbReference type="AlphaFoldDB" id="A0A6A3UYD5"/>